<name>A0A4P6XT85_9ASCO</name>
<accession>A0A4P6XT85</accession>
<dbReference type="Proteomes" id="UP000292447">
    <property type="component" value="Chromosome VI"/>
</dbReference>
<sequence>MEMARAPKLLALIFTAIVGAFFVFSRSNGAPPHDVLSMALLHLDDGYILYFQPEQALAEVNLDVLKTLALEYAGFVESALDGHILQQYDTLVHGLSFRLEYTDKVYKALGSESVPQDVVQTTDERLFAFLRLFKADALELNGVKMTLERDKTVTTQEDEA</sequence>
<evidence type="ECO:0000313" key="1">
    <source>
        <dbReference type="EMBL" id="QBM90807.1"/>
    </source>
</evidence>
<evidence type="ECO:0000313" key="2">
    <source>
        <dbReference type="Proteomes" id="UP000292447"/>
    </source>
</evidence>
<dbReference type="EMBL" id="CP034461">
    <property type="protein sequence ID" value="QBM90807.1"/>
    <property type="molecule type" value="Genomic_DNA"/>
</dbReference>
<gene>
    <name evidence="1" type="ORF">METSCH_F03940</name>
</gene>
<dbReference type="AlphaFoldDB" id="A0A4P6XT85"/>
<protein>
    <submittedName>
        <fullName evidence="1">Uncharacterized protein</fullName>
    </submittedName>
</protein>
<keyword evidence="2" id="KW-1185">Reference proteome</keyword>
<reference evidence="2" key="1">
    <citation type="submission" date="2019-03" db="EMBL/GenBank/DDBJ databases">
        <title>Snf2 controls pulcherriminic acid biosynthesis and connects pigmentation and antifungal activity of the yeast Metschnikowia pulcherrima.</title>
        <authorList>
            <person name="Gore-Lloyd D."/>
            <person name="Sumann I."/>
            <person name="Brachmann A.O."/>
            <person name="Schneeberger K."/>
            <person name="Ortiz-Merino R.A."/>
            <person name="Moreno-Beltran M."/>
            <person name="Schlaefli M."/>
            <person name="Kirner P."/>
            <person name="Santos Kron A."/>
            <person name="Wolfe K.H."/>
            <person name="Piel J."/>
            <person name="Ahrens C.H."/>
            <person name="Henk D."/>
            <person name="Freimoser F.M."/>
        </authorList>
    </citation>
    <scope>NUCLEOTIDE SEQUENCE [LARGE SCALE GENOMIC DNA]</scope>
    <source>
        <strain evidence="2">APC 1.2</strain>
    </source>
</reference>
<organism evidence="1 2">
    <name type="scientific">Metschnikowia aff. pulcherrima</name>
    <dbReference type="NCBI Taxonomy" id="2163413"/>
    <lineage>
        <taxon>Eukaryota</taxon>
        <taxon>Fungi</taxon>
        <taxon>Dikarya</taxon>
        <taxon>Ascomycota</taxon>
        <taxon>Saccharomycotina</taxon>
        <taxon>Pichiomycetes</taxon>
        <taxon>Metschnikowiaceae</taxon>
        <taxon>Metschnikowia</taxon>
    </lineage>
</organism>
<proteinExistence type="predicted"/>